<evidence type="ECO:0000313" key="2">
    <source>
        <dbReference type="RefSeq" id="XP_075111723.1"/>
    </source>
</evidence>
<protein>
    <submittedName>
        <fullName evidence="2">Uncharacterized protein LOC142181931</fullName>
    </submittedName>
</protein>
<keyword evidence="1" id="KW-1185">Reference proteome</keyword>
<name>A0AC58UQF9_TOBAC</name>
<proteinExistence type="predicted"/>
<sequence>MIISKESRRSLANHTINVSEVHERTALFTNKGHPNQTQFTNKTGSYPPSSLNFNPALFSNKGISYYNNNFKPRKNQLYYDYCNFKGHTTETCYKLHGYPLDFKPKKKFSSANSAPYARENQFSNNPTGGTYGTPINLATASGNPSVSLQVSNSPNNQSAQAAIGGIPQFTQEQYNQIMQMLRKGNENSGSAMAAGMTHSITVLTDKPKWIIDTGASNHMLHRLDMMFVLKHLGNSKEGKIQSFICLKNYKGVKKISVALATRSASSNPRSLTVNTTENNKINVALWNRRLGHVPLDVLKRVSVFQSMHFEDIEKHCTVCPLAKQTRLPFPASFIKAHVPLQQNGLAKRRHRHILYVARALRLLASTLKGRTLYETLHGFPASLAHLRIFGCLGYLSEVMKTDKFSPRAIPTVFLGYSIVQKGYKMYTLASKEFIMSRDVVFKEDVYSFKHIDLPISSLFPILELSPHSVSDNRVTHSTDTLTSTENPDLATDAHINTLPAKLPVDTSPFILSPKAFEPNRKSQRVSKPPLWMKDYVIQSQGKSNCCYPLSNYVSYANISSVYSSILSAHSAIIEPKTYIEVVKNLKWIEAMKSEITALEENNTWSIIDLS</sequence>
<gene>
    <name evidence="2" type="primary">LOC142181931</name>
</gene>
<dbReference type="Proteomes" id="UP000790787">
    <property type="component" value="Chromosome 6"/>
</dbReference>
<reference evidence="2" key="2">
    <citation type="submission" date="2025-08" db="UniProtKB">
        <authorList>
            <consortium name="RefSeq"/>
        </authorList>
    </citation>
    <scope>IDENTIFICATION</scope>
    <source>
        <tissue evidence="2">Leaf</tissue>
    </source>
</reference>
<reference evidence="1" key="1">
    <citation type="journal article" date="2014" name="Nat. Commun.">
        <title>The tobacco genome sequence and its comparison with those of tomato and potato.</title>
        <authorList>
            <person name="Sierro N."/>
            <person name="Battey J.N."/>
            <person name="Ouadi S."/>
            <person name="Bakaher N."/>
            <person name="Bovet L."/>
            <person name="Willig A."/>
            <person name="Goepfert S."/>
            <person name="Peitsch M.C."/>
            <person name="Ivanov N.V."/>
        </authorList>
    </citation>
    <scope>NUCLEOTIDE SEQUENCE [LARGE SCALE GENOMIC DNA]</scope>
</reference>
<organism evidence="1 2">
    <name type="scientific">Nicotiana tabacum</name>
    <name type="common">Common tobacco</name>
    <dbReference type="NCBI Taxonomy" id="4097"/>
    <lineage>
        <taxon>Eukaryota</taxon>
        <taxon>Viridiplantae</taxon>
        <taxon>Streptophyta</taxon>
        <taxon>Embryophyta</taxon>
        <taxon>Tracheophyta</taxon>
        <taxon>Spermatophyta</taxon>
        <taxon>Magnoliopsida</taxon>
        <taxon>eudicotyledons</taxon>
        <taxon>Gunneridae</taxon>
        <taxon>Pentapetalae</taxon>
        <taxon>asterids</taxon>
        <taxon>lamiids</taxon>
        <taxon>Solanales</taxon>
        <taxon>Solanaceae</taxon>
        <taxon>Nicotianoideae</taxon>
        <taxon>Nicotianeae</taxon>
        <taxon>Nicotiana</taxon>
    </lineage>
</organism>
<accession>A0AC58UQF9</accession>
<evidence type="ECO:0000313" key="1">
    <source>
        <dbReference type="Proteomes" id="UP000790787"/>
    </source>
</evidence>
<dbReference type="RefSeq" id="XP_075111723.1">
    <property type="nucleotide sequence ID" value="XM_075255622.1"/>
</dbReference>